<dbReference type="PaxDb" id="6239-F25E5.9"/>
<gene>
    <name evidence="2" type="ORF">CELE_F25E5.9</name>
    <name evidence="2 4" type="ORF">F25E5.9</name>
</gene>
<name>O76648_CAEEL</name>
<dbReference type="Bgee" id="WBGene00017790">
    <property type="expression patterns" value="Expressed in multicellular organism and 3 other cell types or tissues"/>
</dbReference>
<reference evidence="2 3" key="1">
    <citation type="journal article" date="1998" name="Science">
        <title>Genome sequence of the nematode C. elegans: a platform for investigating biology.</title>
        <authorList>
            <consortium name="The C. elegans sequencing consortium"/>
            <person name="Sulson J.E."/>
            <person name="Waterston R."/>
        </authorList>
    </citation>
    <scope>NUCLEOTIDE SEQUENCE [LARGE SCALE GENOMIC DNA]</scope>
    <source>
        <strain evidence="2 3">Bristol N2</strain>
    </source>
</reference>
<dbReference type="HOGENOM" id="CLU_2063607_0_0_1"/>
<dbReference type="AGR" id="WB:WBGene00017790"/>
<keyword evidence="3" id="KW-1185">Reference proteome</keyword>
<dbReference type="UCSC" id="F25E5.9">
    <property type="organism name" value="c. elegans"/>
</dbReference>
<accession>O76648</accession>
<dbReference type="EMBL" id="BX284605">
    <property type="protein sequence ID" value="CCD65095.1"/>
    <property type="molecule type" value="Genomic_DNA"/>
</dbReference>
<proteinExistence type="predicted"/>
<dbReference type="PIR" id="E89101">
    <property type="entry name" value="E89101"/>
</dbReference>
<evidence type="ECO:0000313" key="4">
    <source>
        <dbReference type="WormBase" id="F25E5.9"/>
    </source>
</evidence>
<evidence type="ECO:0000256" key="1">
    <source>
        <dbReference type="SAM" id="MobiDB-lite"/>
    </source>
</evidence>
<sequence>MKQILVVLQVRSPADGVHVRESVHRNGAIDLNECPLSFCVYFLRLPSSSFCRDLCAICGGAKPTSLSIEECMCAPHSFFLVSVVLLKRRTRRRRTEKSTITEMQPGEDCQKGGNRKLNR</sequence>
<evidence type="ECO:0000313" key="3">
    <source>
        <dbReference type="Proteomes" id="UP000001940"/>
    </source>
</evidence>
<dbReference type="WormBase" id="F25E5.9">
    <property type="protein sequence ID" value="CE07143"/>
    <property type="gene ID" value="WBGene00017790"/>
</dbReference>
<dbReference type="STRING" id="6239.F25E5.9.1"/>
<dbReference type="RefSeq" id="NP_504910.1">
    <property type="nucleotide sequence ID" value="NM_072509.1"/>
</dbReference>
<dbReference type="GeneID" id="184928"/>
<dbReference type="CTD" id="184928"/>
<organism evidence="2 3">
    <name type="scientific">Caenorhabditis elegans</name>
    <dbReference type="NCBI Taxonomy" id="6239"/>
    <lineage>
        <taxon>Eukaryota</taxon>
        <taxon>Metazoa</taxon>
        <taxon>Ecdysozoa</taxon>
        <taxon>Nematoda</taxon>
        <taxon>Chromadorea</taxon>
        <taxon>Rhabditida</taxon>
        <taxon>Rhabditina</taxon>
        <taxon>Rhabditomorpha</taxon>
        <taxon>Rhabditoidea</taxon>
        <taxon>Rhabditidae</taxon>
        <taxon>Peloderinae</taxon>
        <taxon>Caenorhabditis</taxon>
    </lineage>
</organism>
<dbReference type="Proteomes" id="UP000001940">
    <property type="component" value="Chromosome V"/>
</dbReference>
<dbReference type="KEGG" id="cel:CELE_F25E5.9"/>
<evidence type="ECO:0000313" key="2">
    <source>
        <dbReference type="EMBL" id="CCD65095.1"/>
    </source>
</evidence>
<feature type="region of interest" description="Disordered" evidence="1">
    <location>
        <begin position="91"/>
        <end position="119"/>
    </location>
</feature>
<dbReference type="InParanoid" id="O76648"/>
<protein>
    <submittedName>
        <fullName evidence="2">Secreted protein</fullName>
    </submittedName>
</protein>
<dbReference type="AlphaFoldDB" id="O76648"/>